<accession>A0A2C9V106</accession>
<evidence type="ECO:0000256" key="1">
    <source>
        <dbReference type="SAM" id="SignalP"/>
    </source>
</evidence>
<protein>
    <recommendedName>
        <fullName evidence="3">Secreted protein</fullName>
    </recommendedName>
</protein>
<feature type="chain" id="PRO_5012745208" description="Secreted protein" evidence="1">
    <location>
        <begin position="19"/>
        <end position="75"/>
    </location>
</feature>
<evidence type="ECO:0008006" key="3">
    <source>
        <dbReference type="Google" id="ProtNLM"/>
    </source>
</evidence>
<reference evidence="2" key="1">
    <citation type="submission" date="2016-02" db="EMBL/GenBank/DDBJ databases">
        <title>WGS assembly of Manihot esculenta.</title>
        <authorList>
            <person name="Bredeson J.V."/>
            <person name="Prochnik S.E."/>
            <person name="Lyons J.B."/>
            <person name="Schmutz J."/>
            <person name="Grimwood J."/>
            <person name="Vrebalov J."/>
            <person name="Bart R.S."/>
            <person name="Amuge T."/>
            <person name="Ferguson M.E."/>
            <person name="Green R."/>
            <person name="Putnam N."/>
            <person name="Stites J."/>
            <person name="Rounsley S."/>
            <person name="Rokhsar D.S."/>
        </authorList>
    </citation>
    <scope>NUCLEOTIDE SEQUENCE [LARGE SCALE GENOMIC DNA]</scope>
    <source>
        <tissue evidence="2">Leaf</tissue>
    </source>
</reference>
<gene>
    <name evidence="2" type="ORF">MANES_11G092500</name>
</gene>
<dbReference type="EMBL" id="CM004397">
    <property type="protein sequence ID" value="OAY37317.1"/>
    <property type="molecule type" value="Genomic_DNA"/>
</dbReference>
<proteinExistence type="predicted"/>
<keyword evidence="1" id="KW-0732">Signal</keyword>
<organism evidence="2">
    <name type="scientific">Manihot esculenta</name>
    <name type="common">Cassava</name>
    <name type="synonym">Jatropha manihot</name>
    <dbReference type="NCBI Taxonomy" id="3983"/>
    <lineage>
        <taxon>Eukaryota</taxon>
        <taxon>Viridiplantae</taxon>
        <taxon>Streptophyta</taxon>
        <taxon>Embryophyta</taxon>
        <taxon>Tracheophyta</taxon>
        <taxon>Spermatophyta</taxon>
        <taxon>Magnoliopsida</taxon>
        <taxon>eudicotyledons</taxon>
        <taxon>Gunneridae</taxon>
        <taxon>Pentapetalae</taxon>
        <taxon>rosids</taxon>
        <taxon>fabids</taxon>
        <taxon>Malpighiales</taxon>
        <taxon>Euphorbiaceae</taxon>
        <taxon>Crotonoideae</taxon>
        <taxon>Manihoteae</taxon>
        <taxon>Manihot</taxon>
    </lineage>
</organism>
<feature type="signal peptide" evidence="1">
    <location>
        <begin position="1"/>
        <end position="18"/>
    </location>
</feature>
<sequence length="75" mass="7874">MGFKAFMVVASLVPNIFCAFYPISIDDDLVASLPIVVSGGGGGNNIAPESLCHLQPRVSTFLGLGFCLFKLGRLA</sequence>
<name>A0A2C9V106_MANES</name>
<dbReference type="AlphaFoldDB" id="A0A2C9V106"/>
<evidence type="ECO:0000313" key="2">
    <source>
        <dbReference type="EMBL" id="OAY37317.1"/>
    </source>
</evidence>